<dbReference type="InterPro" id="IPR036397">
    <property type="entry name" value="RNaseH_sf"/>
</dbReference>
<evidence type="ECO:0000313" key="2">
    <source>
        <dbReference type="EMBL" id="OGK40612.1"/>
    </source>
</evidence>
<dbReference type="InterPro" id="IPR001584">
    <property type="entry name" value="Integrase_cat-core"/>
</dbReference>
<accession>A0A1F7IB76</accession>
<dbReference type="Gene3D" id="3.30.420.10">
    <property type="entry name" value="Ribonuclease H-like superfamily/Ribonuclease H"/>
    <property type="match status" value="1"/>
</dbReference>
<dbReference type="EMBL" id="MGAG01000023">
    <property type="protein sequence ID" value="OGK40612.1"/>
    <property type="molecule type" value="Genomic_DNA"/>
</dbReference>
<reference evidence="2 3" key="1">
    <citation type="journal article" date="2016" name="Nat. Commun.">
        <title>Thousands of microbial genomes shed light on interconnected biogeochemical processes in an aquifer system.</title>
        <authorList>
            <person name="Anantharaman K."/>
            <person name="Brown C.T."/>
            <person name="Hug L.A."/>
            <person name="Sharon I."/>
            <person name="Castelle C.J."/>
            <person name="Probst A.J."/>
            <person name="Thomas B.C."/>
            <person name="Singh A."/>
            <person name="Wilkins M.J."/>
            <person name="Karaoz U."/>
            <person name="Brodie E.L."/>
            <person name="Williams K.H."/>
            <person name="Hubbard S.S."/>
            <person name="Banfield J.F."/>
        </authorList>
    </citation>
    <scope>NUCLEOTIDE SEQUENCE [LARGE SCALE GENOMIC DNA]</scope>
</reference>
<dbReference type="SUPFAM" id="SSF53098">
    <property type="entry name" value="Ribonuclease H-like"/>
    <property type="match status" value="1"/>
</dbReference>
<dbReference type="InterPro" id="IPR012337">
    <property type="entry name" value="RNaseH-like_sf"/>
</dbReference>
<evidence type="ECO:0000259" key="1">
    <source>
        <dbReference type="PROSITE" id="PS50994"/>
    </source>
</evidence>
<dbReference type="Pfam" id="PF13683">
    <property type="entry name" value="rve_3"/>
    <property type="match status" value="1"/>
</dbReference>
<gene>
    <name evidence="2" type="ORF">A2954_00350</name>
</gene>
<dbReference type="AlphaFoldDB" id="A0A1F7IB76"/>
<dbReference type="Proteomes" id="UP000177698">
    <property type="component" value="Unassembled WGS sequence"/>
</dbReference>
<feature type="domain" description="Integrase catalytic" evidence="1">
    <location>
        <begin position="50"/>
        <end position="210"/>
    </location>
</feature>
<organism evidence="2 3">
    <name type="scientific">Candidatus Roizmanbacteria bacterium RIFCSPLOWO2_01_FULL_37_12</name>
    <dbReference type="NCBI Taxonomy" id="1802056"/>
    <lineage>
        <taxon>Bacteria</taxon>
        <taxon>Candidatus Roizmaniibacteriota</taxon>
    </lineage>
</organism>
<sequence length="210" mass="25404">MSQNHIQHVIEKYRLYFDTVLADRIRNKKDKHRGRRKIRINEIDPKDYLSRDKPLFFCCDTIVLYLPYGIKRYILTAIEYEKKIAYARCYKNKSSLSSFDFLLRLTAFVDGKIAAVLLDNWIEFAKYFEEACRRLKIIHIFTRIKTPKDNAVDERFNRTIQEDFIQVHEHFESYLVFDLLIAANQILTEWLLFYNLERLHQILHYKSPIE</sequence>
<protein>
    <recommendedName>
        <fullName evidence="1">Integrase catalytic domain-containing protein</fullName>
    </recommendedName>
</protein>
<dbReference type="PROSITE" id="PS50994">
    <property type="entry name" value="INTEGRASE"/>
    <property type="match status" value="1"/>
</dbReference>
<dbReference type="GO" id="GO:0015074">
    <property type="term" value="P:DNA integration"/>
    <property type="evidence" value="ECO:0007669"/>
    <property type="project" value="InterPro"/>
</dbReference>
<comment type="caution">
    <text evidence="2">The sequence shown here is derived from an EMBL/GenBank/DDBJ whole genome shotgun (WGS) entry which is preliminary data.</text>
</comment>
<evidence type="ECO:0000313" key="3">
    <source>
        <dbReference type="Proteomes" id="UP000177698"/>
    </source>
</evidence>
<name>A0A1F7IB76_9BACT</name>
<dbReference type="GO" id="GO:0003676">
    <property type="term" value="F:nucleic acid binding"/>
    <property type="evidence" value="ECO:0007669"/>
    <property type="project" value="InterPro"/>
</dbReference>
<proteinExistence type="predicted"/>